<accession>A0A450TN74</accession>
<organism evidence="2">
    <name type="scientific">Candidatus Kentrum sp. FW</name>
    <dbReference type="NCBI Taxonomy" id="2126338"/>
    <lineage>
        <taxon>Bacteria</taxon>
        <taxon>Pseudomonadati</taxon>
        <taxon>Pseudomonadota</taxon>
        <taxon>Gammaproteobacteria</taxon>
        <taxon>Candidatus Kentrum</taxon>
    </lineage>
</organism>
<dbReference type="Pfam" id="PF08937">
    <property type="entry name" value="ThsB_TIR"/>
    <property type="match status" value="1"/>
</dbReference>
<proteinExistence type="predicted"/>
<evidence type="ECO:0000313" key="2">
    <source>
        <dbReference type="EMBL" id="VFJ69199.1"/>
    </source>
</evidence>
<feature type="domain" description="Thoeris protein ThsB TIR-like" evidence="1">
    <location>
        <begin position="19"/>
        <end position="118"/>
    </location>
</feature>
<sequence length="194" mass="22766">MMHSNTDSHDGSGPRHKVFVSYHRANDQEYRDRFEALFTNIHDIMVLKSVQIGDIDPSLQTDTVRQKIRDEYLRDSTVTVVLIGAETWKRKHVDWEIASSIRDTQHNPRSGLLGILLPTYPKPYNRPNVYGPYSIPPRLYDNIQCDFAELYGWSDDPSLVRDWIHEAFQRRDQLKPNNSFESFTDNRSGNRWWG</sequence>
<evidence type="ECO:0000259" key="1">
    <source>
        <dbReference type="Pfam" id="PF08937"/>
    </source>
</evidence>
<dbReference type="AlphaFoldDB" id="A0A450TN74"/>
<dbReference type="Gene3D" id="3.40.50.11200">
    <property type="match status" value="1"/>
</dbReference>
<protein>
    <submittedName>
        <fullName evidence="2">MTH538 TIR-like domain (DUF1863)</fullName>
    </submittedName>
</protein>
<dbReference type="InterPro" id="IPR015032">
    <property type="entry name" value="ThsB__TIR-like_domain"/>
</dbReference>
<gene>
    <name evidence="2" type="ORF">BECKFW1821C_GA0114237_101814</name>
</gene>
<dbReference type="EMBL" id="CAADFE010000018">
    <property type="protein sequence ID" value="VFJ69199.1"/>
    <property type="molecule type" value="Genomic_DNA"/>
</dbReference>
<name>A0A450TN74_9GAMM</name>
<reference evidence="2" key="1">
    <citation type="submission" date="2019-02" db="EMBL/GenBank/DDBJ databases">
        <authorList>
            <person name="Gruber-Vodicka R. H."/>
            <person name="Seah K. B. B."/>
        </authorList>
    </citation>
    <scope>NUCLEOTIDE SEQUENCE</scope>
    <source>
        <strain evidence="2">BECK_BZ131</strain>
    </source>
</reference>